<gene>
    <name evidence="1" type="ORF">LS65_001205</name>
</gene>
<accession>A0A4U8TT32</accession>
<dbReference type="EMBL" id="JRMQ02000001">
    <property type="protein sequence ID" value="TLE03416.1"/>
    <property type="molecule type" value="Genomic_DNA"/>
</dbReference>
<dbReference type="Proteomes" id="UP000029707">
    <property type="component" value="Unassembled WGS sequence"/>
</dbReference>
<evidence type="ECO:0008006" key="3">
    <source>
        <dbReference type="Google" id="ProtNLM"/>
    </source>
</evidence>
<dbReference type="PROSITE" id="PS51257">
    <property type="entry name" value="PROKAR_LIPOPROTEIN"/>
    <property type="match status" value="1"/>
</dbReference>
<keyword evidence="2" id="KW-1185">Reference proteome</keyword>
<evidence type="ECO:0000313" key="2">
    <source>
        <dbReference type="Proteomes" id="UP000029707"/>
    </source>
</evidence>
<dbReference type="RefSeq" id="WP_034362323.1">
    <property type="nucleotide sequence ID" value="NZ_CAJUDB010000008.1"/>
</dbReference>
<dbReference type="STRING" id="425400.LS65_05875"/>
<evidence type="ECO:0000313" key="1">
    <source>
        <dbReference type="EMBL" id="TLE03416.1"/>
    </source>
</evidence>
<name>A0A4U8TT32_9HELI</name>
<proteinExistence type="predicted"/>
<dbReference type="GeneID" id="82321152"/>
<dbReference type="AlphaFoldDB" id="A0A4U8TT32"/>
<sequence length="193" mass="20805">MRKIVTLIGSVVLVGLLSGCGNDYKCDSKDYAEQALNILFFGNAEGKNDKKITLKSLGFEVGEITLMKLDKDKKSSICKANIINKSAENAIEIFKEMRKTGKFPVRDEVDEVTDALVTLSLSLNAGADGMVSGMIGGELLKNLKIPKEEMTSDTLTGFLGIGAIALGLHTYGLAYRTYDNGNGDLMIEADIAK</sequence>
<comment type="caution">
    <text evidence="1">The sequence shown here is derived from an EMBL/GenBank/DDBJ whole genome shotgun (WGS) entry which is preliminary data.</text>
</comment>
<dbReference type="OrthoDB" id="9859533at2"/>
<organism evidence="1 2">
    <name type="scientific">Helicobacter japonicus</name>
    <dbReference type="NCBI Taxonomy" id="425400"/>
    <lineage>
        <taxon>Bacteria</taxon>
        <taxon>Pseudomonadati</taxon>
        <taxon>Campylobacterota</taxon>
        <taxon>Epsilonproteobacteria</taxon>
        <taxon>Campylobacterales</taxon>
        <taxon>Helicobacteraceae</taxon>
        <taxon>Helicobacter</taxon>
    </lineage>
</organism>
<reference evidence="1 2" key="1">
    <citation type="journal article" date="2014" name="Genome Announc.">
        <title>Draft genome sequences of eight enterohepatic helicobacter species isolated from both laboratory and wild rodents.</title>
        <authorList>
            <person name="Sheh A."/>
            <person name="Shen Z."/>
            <person name="Fox J.G."/>
        </authorList>
    </citation>
    <scope>NUCLEOTIDE SEQUENCE [LARGE SCALE GENOMIC DNA]</scope>
    <source>
        <strain evidence="1 2">MIT 01-6451</strain>
    </source>
</reference>
<protein>
    <recommendedName>
        <fullName evidence="3">Lipoprotein</fullName>
    </recommendedName>
</protein>